<comment type="caution">
    <text evidence="1">The sequence shown here is derived from an EMBL/GenBank/DDBJ whole genome shotgun (WGS) entry which is preliminary data.</text>
</comment>
<reference evidence="1 2" key="1">
    <citation type="submission" date="2019-03" db="EMBL/GenBank/DDBJ databases">
        <title>Genomic Encyclopedia of Type Strains, Phase IV (KMG-IV): sequencing the most valuable type-strain genomes for metagenomic binning, comparative biology and taxonomic classification.</title>
        <authorList>
            <person name="Goeker M."/>
        </authorList>
    </citation>
    <scope>NUCLEOTIDE SEQUENCE [LARGE SCALE GENOMIC DNA]</scope>
    <source>
        <strain evidence="1 2">DSM 103792</strain>
    </source>
</reference>
<name>A0A4R6USH9_9GAMM</name>
<dbReference type="RefSeq" id="WP_133590038.1">
    <property type="nucleotide sequence ID" value="NZ_CP037953.1"/>
</dbReference>
<dbReference type="Proteomes" id="UP000295375">
    <property type="component" value="Unassembled WGS sequence"/>
</dbReference>
<evidence type="ECO:0008006" key="3">
    <source>
        <dbReference type="Google" id="ProtNLM"/>
    </source>
</evidence>
<proteinExistence type="predicted"/>
<evidence type="ECO:0000313" key="2">
    <source>
        <dbReference type="Proteomes" id="UP000295375"/>
    </source>
</evidence>
<dbReference type="EMBL" id="SNYM01000007">
    <property type="protein sequence ID" value="TDQ48285.1"/>
    <property type="molecule type" value="Genomic_DNA"/>
</dbReference>
<evidence type="ECO:0000313" key="1">
    <source>
        <dbReference type="EMBL" id="TDQ48285.1"/>
    </source>
</evidence>
<sequence>MEPTTHSALKNAILEWDGKSASAIKTIYQQFREFDEFPEWSLSMLKDAELQRGASYLLKQWLSDGGSLSAANIKSIHQCLPTVDDWQALLHLLQSAEYLPIGKAEKSSVEFALRRHLTHPNTFVRAWAYHAFYWLARQYPEYRADADQFLNMALADEPASVKARVRQLQKQGF</sequence>
<accession>A0A4R6USH9</accession>
<dbReference type="OrthoDB" id="7860049at2"/>
<organism evidence="1 2">
    <name type="scientific">Permianibacter aggregans</name>
    <dbReference type="NCBI Taxonomy" id="1510150"/>
    <lineage>
        <taxon>Bacteria</taxon>
        <taxon>Pseudomonadati</taxon>
        <taxon>Pseudomonadota</taxon>
        <taxon>Gammaproteobacteria</taxon>
        <taxon>Pseudomonadales</taxon>
        <taxon>Pseudomonadaceae</taxon>
        <taxon>Permianibacter</taxon>
    </lineage>
</organism>
<keyword evidence="2" id="KW-1185">Reference proteome</keyword>
<protein>
    <recommendedName>
        <fullName evidence="3">DNA alkylation repair enzyme</fullName>
    </recommendedName>
</protein>
<gene>
    <name evidence="1" type="ORF">EV696_10721</name>
</gene>
<dbReference type="AlphaFoldDB" id="A0A4R6USH9"/>